<dbReference type="PANTHER" id="PTHR37535">
    <property type="entry name" value="FLUG DOMAIN PROTEIN"/>
    <property type="match status" value="1"/>
</dbReference>
<dbReference type="Proteomes" id="UP000077154">
    <property type="component" value="Unassembled WGS sequence"/>
</dbReference>
<protein>
    <submittedName>
        <fullName evidence="2">Uncharacterized protein</fullName>
    </submittedName>
</protein>
<organism evidence="2">
    <name type="scientific">Pseudogymnoascus destructans</name>
    <dbReference type="NCBI Taxonomy" id="655981"/>
    <lineage>
        <taxon>Eukaryota</taxon>
        <taxon>Fungi</taxon>
        <taxon>Dikarya</taxon>
        <taxon>Ascomycota</taxon>
        <taxon>Pezizomycotina</taxon>
        <taxon>Leotiomycetes</taxon>
        <taxon>Thelebolales</taxon>
        <taxon>Thelebolaceae</taxon>
        <taxon>Pseudogymnoascus</taxon>
    </lineage>
</organism>
<sequence>MGLTVQNFLRKPEQSSSGLRRDGQRCTVVTLHKDRKCRAQCPVTMFLGLAFADHAFEDINPRQLGYLKIDELTSHLPLKIKDSMLEVPVCRVYSKGAISPSKAITYNVLRNQANQLGQRLGYQAVLRPYNFRRGTANAIAGEVTAEEYTKLLNHTTKTSAEYYASDEVQVDSQNHFLQAAQEMGRLHKLRGMNFYKQSHAPSCLQHSENQKIINDPEYKCLEAIESEVLGEISQNVANKECVGSVLQKRLAGAISKRKNYYRRAYEKAYRKYRSDFFQEVGPREVQRQIQAMEGSERDLYF</sequence>
<dbReference type="EMBL" id="KV441398">
    <property type="protein sequence ID" value="OAF57898.1"/>
    <property type="molecule type" value="Genomic_DNA"/>
</dbReference>
<evidence type="ECO:0000313" key="2">
    <source>
        <dbReference type="EMBL" id="OAF57898.1"/>
    </source>
</evidence>
<feature type="region of interest" description="Disordered" evidence="1">
    <location>
        <begin position="1"/>
        <end position="20"/>
    </location>
</feature>
<dbReference type="GeneID" id="36288256"/>
<name>A0A177A6X3_9PEZI</name>
<dbReference type="PANTHER" id="PTHR37535:SF4">
    <property type="entry name" value="FLUG DOMAIN-CONTAINING PROTEIN"/>
    <property type="match status" value="1"/>
</dbReference>
<evidence type="ECO:0000256" key="1">
    <source>
        <dbReference type="SAM" id="MobiDB-lite"/>
    </source>
</evidence>
<dbReference type="VEuPathDB" id="FungiDB:GMDG_00362"/>
<dbReference type="RefSeq" id="XP_024323184.1">
    <property type="nucleotide sequence ID" value="XM_024468814.1"/>
</dbReference>
<proteinExistence type="predicted"/>
<dbReference type="Pfam" id="PF11917">
    <property type="entry name" value="DUF3435"/>
    <property type="match status" value="1"/>
</dbReference>
<gene>
    <name evidence="2" type="ORF">VC83_05189</name>
</gene>
<dbReference type="OrthoDB" id="3033142at2759"/>
<dbReference type="AlphaFoldDB" id="A0A177A6X3"/>
<dbReference type="InterPro" id="IPR021842">
    <property type="entry name" value="DUF3435"/>
</dbReference>
<accession>A0A177A6X3</accession>
<reference evidence="2" key="1">
    <citation type="submission" date="2016-03" db="EMBL/GenBank/DDBJ databases">
        <title>Updated assembly of Pseudogymnoascus destructans, the fungus causing white-nose syndrome of bats.</title>
        <authorList>
            <person name="Palmer J.M."/>
            <person name="Drees K.P."/>
            <person name="Foster J.T."/>
            <person name="Lindner D.L."/>
        </authorList>
    </citation>
    <scope>NUCLEOTIDE SEQUENCE [LARGE SCALE GENOMIC DNA]</scope>
    <source>
        <strain evidence="2">20631-21</strain>
    </source>
</reference>